<evidence type="ECO:0000256" key="1">
    <source>
        <dbReference type="SAM" id="MobiDB-lite"/>
    </source>
</evidence>
<name>A0A0M4EKL3_DROBS</name>
<protein>
    <submittedName>
        <fullName evidence="3">Gnu</fullName>
    </submittedName>
</protein>
<evidence type="ECO:0000259" key="2">
    <source>
        <dbReference type="Pfam" id="PF07647"/>
    </source>
</evidence>
<sequence>MDKYNRAWRDPKSPLTPITPLSTQVFSFEKMASPHTPAEEPRKNTFKGLKPSRFKYSSEFMRKRCVFSPNAQSTVCGSSPLVFPPKSTRSIKKENSSASTANLSTTRPQVHKFKRSSPVEQPSLCPRVRSLLDRTGNGHLTELFTRQEIDIDVLIQMTLEELEKLGVRGAKELKLAIDVIKLAKRFF</sequence>
<dbReference type="Proteomes" id="UP000494163">
    <property type="component" value="Chromosome 3L"/>
</dbReference>
<accession>A0A0M4EKL3</accession>
<dbReference type="SUPFAM" id="SSF47769">
    <property type="entry name" value="SAM/Pointed domain"/>
    <property type="match status" value="1"/>
</dbReference>
<keyword evidence="4" id="KW-1185">Reference proteome</keyword>
<feature type="region of interest" description="Disordered" evidence="1">
    <location>
        <begin position="1"/>
        <end position="20"/>
    </location>
</feature>
<dbReference type="Gene3D" id="1.10.150.50">
    <property type="entry name" value="Transcription Factor, Ets-1"/>
    <property type="match status" value="1"/>
</dbReference>
<evidence type="ECO:0000313" key="4">
    <source>
        <dbReference type="Proteomes" id="UP000494163"/>
    </source>
</evidence>
<feature type="domain" description="SAM" evidence="2">
    <location>
        <begin position="127"/>
        <end position="171"/>
    </location>
</feature>
<dbReference type="OrthoDB" id="539213at2759"/>
<proteinExistence type="predicted"/>
<dbReference type="OMA" id="MNIIQLA"/>
<dbReference type="InterPro" id="IPR013761">
    <property type="entry name" value="SAM/pointed_sf"/>
</dbReference>
<dbReference type="EMBL" id="CP012525">
    <property type="protein sequence ID" value="ALC43810.1"/>
    <property type="molecule type" value="Genomic_DNA"/>
</dbReference>
<organism evidence="3 4">
    <name type="scientific">Drosophila busckii</name>
    <name type="common">Fruit fly</name>
    <dbReference type="NCBI Taxonomy" id="30019"/>
    <lineage>
        <taxon>Eukaryota</taxon>
        <taxon>Metazoa</taxon>
        <taxon>Ecdysozoa</taxon>
        <taxon>Arthropoda</taxon>
        <taxon>Hexapoda</taxon>
        <taxon>Insecta</taxon>
        <taxon>Pterygota</taxon>
        <taxon>Neoptera</taxon>
        <taxon>Endopterygota</taxon>
        <taxon>Diptera</taxon>
        <taxon>Brachycera</taxon>
        <taxon>Muscomorpha</taxon>
        <taxon>Ephydroidea</taxon>
        <taxon>Drosophilidae</taxon>
        <taxon>Drosophila</taxon>
    </lineage>
</organism>
<dbReference type="Pfam" id="PF07647">
    <property type="entry name" value="SAM_2"/>
    <property type="match status" value="1"/>
</dbReference>
<dbReference type="InterPro" id="IPR001660">
    <property type="entry name" value="SAM"/>
</dbReference>
<dbReference type="AlphaFoldDB" id="A0A0M4EKL3"/>
<reference evidence="3 4" key="1">
    <citation type="submission" date="2015-08" db="EMBL/GenBank/DDBJ databases">
        <title>Ancestral chromatin configuration constrains chromatin evolution on differentiating sex chromosomes in Drosophila.</title>
        <authorList>
            <person name="Zhou Q."/>
            <person name="Bachtrog D."/>
        </authorList>
    </citation>
    <scope>NUCLEOTIDE SEQUENCE [LARGE SCALE GENOMIC DNA]</scope>
    <source>
        <tissue evidence="3">Whole larvae</tissue>
    </source>
</reference>
<gene>
    <name evidence="3" type="ORF">Dbus_chr3Lg976</name>
</gene>
<feature type="region of interest" description="Disordered" evidence="1">
    <location>
        <begin position="86"/>
        <end position="120"/>
    </location>
</feature>
<feature type="compositionally biased region" description="Low complexity" evidence="1">
    <location>
        <begin position="96"/>
        <end position="106"/>
    </location>
</feature>
<dbReference type="STRING" id="30019.A0A0M4EKL3"/>
<feature type="compositionally biased region" description="Basic and acidic residues" evidence="1">
    <location>
        <begin position="1"/>
        <end position="12"/>
    </location>
</feature>
<evidence type="ECO:0000313" key="3">
    <source>
        <dbReference type="EMBL" id="ALC43810.1"/>
    </source>
</evidence>